<evidence type="ECO:0000256" key="3">
    <source>
        <dbReference type="ARBA" id="ARBA00009158"/>
    </source>
</evidence>
<keyword evidence="11" id="KW-0469">Meiosis</keyword>
<comment type="similarity">
    <text evidence="3">Belongs to the MNS1 family.</text>
</comment>
<evidence type="ECO:0000256" key="11">
    <source>
        <dbReference type="ARBA" id="ARBA00023254"/>
    </source>
</evidence>
<evidence type="ECO:0000256" key="8">
    <source>
        <dbReference type="ARBA" id="ARBA00023069"/>
    </source>
</evidence>
<feature type="region of interest" description="Disordered" evidence="15">
    <location>
        <begin position="1"/>
        <end position="35"/>
    </location>
</feature>
<evidence type="ECO:0000256" key="10">
    <source>
        <dbReference type="ARBA" id="ARBA00023242"/>
    </source>
</evidence>
<keyword evidence="6" id="KW-0282">Flagellum</keyword>
<keyword evidence="18" id="KW-1185">Reference proteome</keyword>
<evidence type="ECO:0000256" key="1">
    <source>
        <dbReference type="ARBA" id="ARBA00004123"/>
    </source>
</evidence>
<name>A0AAW1A1L1_9HYME</name>
<keyword evidence="10" id="KW-0539">Nucleus</keyword>
<evidence type="ECO:0000256" key="7">
    <source>
        <dbReference type="ARBA" id="ARBA00023054"/>
    </source>
</evidence>
<dbReference type="InterPro" id="IPR043597">
    <property type="entry name" value="TPH_dom"/>
</dbReference>
<keyword evidence="9" id="KW-0206">Cytoskeleton</keyword>
<keyword evidence="12" id="KW-0966">Cell projection</keyword>
<evidence type="ECO:0000256" key="15">
    <source>
        <dbReference type="SAM" id="MobiDB-lite"/>
    </source>
</evidence>
<sequence length="397" mass="47479">MEKEEEESQPPDSAKVREHMARLGRSGRNRESGDEIAELEARLRRAYVAKELQAQILERQADRLAEDARRQRAAAAARLEQRAILEDDVRRKSACRAKSADYRRELTVQIRLKEEERRATMEEARRDREILAEVDRVREERETLVAMRRRDELSASARRERLIFHGMKRIREDEAREAEELMARKGEAYRREVDERDESGRKVREERLARRERAASEIADRLMSAEARKRETEALTDELIAEDVRCELMLEKELRDVERRRMREELAANLKEQITLAEECKLRFVERDRMFAEDVMRRIMEDERTARLTAAARRRAQLRYREDLARLVESRRRIREEEILRMEQADGEERKREEARLERVEDDRRRLLEAHAPNVGHFVDKGALRDEERRILEKFAN</sequence>
<protein>
    <recommendedName>
        <fullName evidence="4">Meiosis-specific nuclear structural protein 1</fullName>
    </recommendedName>
</protein>
<comment type="subcellular location">
    <subcellularLocation>
        <location evidence="2">Cytoplasm</location>
        <location evidence="2">Cytoskeleton</location>
        <location evidence="2">Flagellum axoneme</location>
    </subcellularLocation>
    <subcellularLocation>
        <location evidence="1">Nucleus</location>
    </subcellularLocation>
</comment>
<evidence type="ECO:0000259" key="16">
    <source>
        <dbReference type="Pfam" id="PF13868"/>
    </source>
</evidence>
<keyword evidence="8" id="KW-0969">Cilium</keyword>
<reference evidence="17 18" key="1">
    <citation type="submission" date="2024-05" db="EMBL/GenBank/DDBJ databases">
        <title>The nuclear and mitochondrial genome assemblies of Tetragonisca angustula (Apidae: Meliponini), a tiny yet remarkable pollinator in the Neotropics.</title>
        <authorList>
            <person name="Ferrari R."/>
            <person name="Ricardo P.C."/>
            <person name="Dias F.C."/>
            <person name="Araujo N.S."/>
            <person name="Soares D.O."/>
            <person name="Zhou Q.-S."/>
            <person name="Zhu C.-D."/>
            <person name="Coutinho L."/>
            <person name="Airas M.C."/>
            <person name="Batista T.M."/>
        </authorList>
    </citation>
    <scope>NUCLEOTIDE SEQUENCE [LARGE SCALE GENOMIC DNA]</scope>
    <source>
        <strain evidence="17">ASF017062</strain>
        <tissue evidence="17">Abdomen</tissue>
    </source>
</reference>
<evidence type="ECO:0000313" key="18">
    <source>
        <dbReference type="Proteomes" id="UP001432146"/>
    </source>
</evidence>
<keyword evidence="7 14" id="KW-0175">Coiled coil</keyword>
<dbReference type="AlphaFoldDB" id="A0AAW1A1L1"/>
<dbReference type="GO" id="GO:0051321">
    <property type="term" value="P:meiotic cell cycle"/>
    <property type="evidence" value="ECO:0007669"/>
    <property type="project" value="UniProtKB-KW"/>
</dbReference>
<dbReference type="Pfam" id="PF13868">
    <property type="entry name" value="TPH"/>
    <property type="match status" value="1"/>
</dbReference>
<evidence type="ECO:0000256" key="2">
    <source>
        <dbReference type="ARBA" id="ARBA00004611"/>
    </source>
</evidence>
<evidence type="ECO:0000256" key="9">
    <source>
        <dbReference type="ARBA" id="ARBA00023212"/>
    </source>
</evidence>
<evidence type="ECO:0000313" key="17">
    <source>
        <dbReference type="EMBL" id="KAK9303769.1"/>
    </source>
</evidence>
<evidence type="ECO:0000256" key="4">
    <source>
        <dbReference type="ARBA" id="ARBA00014813"/>
    </source>
</evidence>
<feature type="domain" description="Trichohyalin-plectin-homology" evidence="16">
    <location>
        <begin position="30"/>
        <end position="379"/>
    </location>
</feature>
<comment type="caution">
    <text evidence="17">The sequence shown here is derived from an EMBL/GenBank/DDBJ whole genome shotgun (WGS) entry which is preliminary data.</text>
</comment>
<dbReference type="InterPro" id="IPR026504">
    <property type="entry name" value="MNS1"/>
</dbReference>
<evidence type="ECO:0000256" key="6">
    <source>
        <dbReference type="ARBA" id="ARBA00022846"/>
    </source>
</evidence>
<organism evidence="17 18">
    <name type="scientific">Tetragonisca angustula</name>
    <dbReference type="NCBI Taxonomy" id="166442"/>
    <lineage>
        <taxon>Eukaryota</taxon>
        <taxon>Metazoa</taxon>
        <taxon>Ecdysozoa</taxon>
        <taxon>Arthropoda</taxon>
        <taxon>Hexapoda</taxon>
        <taxon>Insecta</taxon>
        <taxon>Pterygota</taxon>
        <taxon>Neoptera</taxon>
        <taxon>Endopterygota</taxon>
        <taxon>Hymenoptera</taxon>
        <taxon>Apocrita</taxon>
        <taxon>Aculeata</taxon>
        <taxon>Apoidea</taxon>
        <taxon>Anthophila</taxon>
        <taxon>Apidae</taxon>
        <taxon>Tetragonisca</taxon>
    </lineage>
</organism>
<comment type="function">
    <text evidence="13">Microtubule inner protein (MIP) part of the dynein-decorated doublet microtubules (DMTs) in cilia axoneme, which is required for motile cilia beating. May play a role in the control of meiotic division and germ cell differentiation through regulation of pairing and recombination during meiosis. Required for sperm flagella assembly. May play a role in the assembly and function of the outer dynein arm-docking complex (ODA-DC). ODA-DC mediates outer dynein arms (ODA) binding onto the axonemal doublet microtubules.</text>
</comment>
<dbReference type="Proteomes" id="UP001432146">
    <property type="component" value="Unassembled WGS sequence"/>
</dbReference>
<keyword evidence="5" id="KW-0963">Cytoplasm</keyword>
<evidence type="ECO:0000256" key="13">
    <source>
        <dbReference type="ARBA" id="ARBA00046114"/>
    </source>
</evidence>
<dbReference type="EMBL" id="JAWNGG020000072">
    <property type="protein sequence ID" value="KAK9303769.1"/>
    <property type="molecule type" value="Genomic_DNA"/>
</dbReference>
<dbReference type="GO" id="GO:0005634">
    <property type="term" value="C:nucleus"/>
    <property type="evidence" value="ECO:0007669"/>
    <property type="project" value="UniProtKB-SubCell"/>
</dbReference>
<dbReference type="PANTHER" id="PTHR19265:SF0">
    <property type="entry name" value="MEIOSIS-SPECIFIC NUCLEAR STRUCTURAL PROTEIN 1"/>
    <property type="match status" value="1"/>
</dbReference>
<gene>
    <name evidence="17" type="ORF">QLX08_004644</name>
</gene>
<feature type="coiled-coil region" evidence="14">
    <location>
        <begin position="47"/>
        <end position="74"/>
    </location>
</feature>
<proteinExistence type="inferred from homology"/>
<dbReference type="PANTHER" id="PTHR19265">
    <property type="entry name" value="MEIOSIS-SPECIFIC NUCLEAR STRUCTURAL PROTEIN 1"/>
    <property type="match status" value="1"/>
</dbReference>
<evidence type="ECO:0000256" key="14">
    <source>
        <dbReference type="SAM" id="Coils"/>
    </source>
</evidence>
<evidence type="ECO:0000256" key="5">
    <source>
        <dbReference type="ARBA" id="ARBA00022490"/>
    </source>
</evidence>
<evidence type="ECO:0000256" key="12">
    <source>
        <dbReference type="ARBA" id="ARBA00023273"/>
    </source>
</evidence>
<accession>A0AAW1A1L1</accession>